<evidence type="ECO:0000313" key="2">
    <source>
        <dbReference type="EMBL" id="KAJ6446208.1"/>
    </source>
</evidence>
<protein>
    <submittedName>
        <fullName evidence="2">UPF0041 domain-containing protein</fullName>
    </submittedName>
</protein>
<comment type="caution">
    <text evidence="2">The sequence shown here is derived from an EMBL/GenBank/DDBJ whole genome shotgun (WGS) entry which is preliminary data.</text>
</comment>
<evidence type="ECO:0000313" key="3">
    <source>
        <dbReference type="Proteomes" id="UP001163105"/>
    </source>
</evidence>
<reference evidence="2" key="1">
    <citation type="submission" date="2023-01" db="EMBL/GenBank/DDBJ databases">
        <title>The growth and conidiation of Purpureocillium lavendulum are regulated by nitrogen source and histone H3K14 acetylation.</title>
        <authorList>
            <person name="Tang P."/>
            <person name="Han J."/>
            <person name="Zhang C."/>
            <person name="Tang P."/>
            <person name="Qi F."/>
            <person name="Zhang K."/>
            <person name="Liang L."/>
        </authorList>
    </citation>
    <scope>NUCLEOTIDE SEQUENCE</scope>
    <source>
        <strain evidence="2">YMF1.00683</strain>
    </source>
</reference>
<proteinExistence type="predicted"/>
<dbReference type="Proteomes" id="UP001163105">
    <property type="component" value="Unassembled WGS sequence"/>
</dbReference>
<organism evidence="2 3">
    <name type="scientific">Purpureocillium lavendulum</name>
    <dbReference type="NCBI Taxonomy" id="1247861"/>
    <lineage>
        <taxon>Eukaryota</taxon>
        <taxon>Fungi</taxon>
        <taxon>Dikarya</taxon>
        <taxon>Ascomycota</taxon>
        <taxon>Pezizomycotina</taxon>
        <taxon>Sordariomycetes</taxon>
        <taxon>Hypocreomycetidae</taxon>
        <taxon>Hypocreales</taxon>
        <taxon>Ophiocordycipitaceae</taxon>
        <taxon>Purpureocillium</taxon>
    </lineage>
</organism>
<name>A0AB34G587_9HYPO</name>
<feature type="region of interest" description="Disordered" evidence="1">
    <location>
        <begin position="1"/>
        <end position="93"/>
    </location>
</feature>
<dbReference type="EMBL" id="JAQHRD010000001">
    <property type="protein sequence ID" value="KAJ6446208.1"/>
    <property type="molecule type" value="Genomic_DNA"/>
</dbReference>
<keyword evidence="3" id="KW-1185">Reference proteome</keyword>
<dbReference type="AlphaFoldDB" id="A0AB34G587"/>
<accession>A0AB34G587</accession>
<feature type="compositionally biased region" description="Low complexity" evidence="1">
    <location>
        <begin position="18"/>
        <end position="32"/>
    </location>
</feature>
<feature type="compositionally biased region" description="Basic and acidic residues" evidence="1">
    <location>
        <begin position="65"/>
        <end position="75"/>
    </location>
</feature>
<evidence type="ECO:0000256" key="1">
    <source>
        <dbReference type="SAM" id="MobiDB-lite"/>
    </source>
</evidence>
<gene>
    <name evidence="2" type="ORF">O9K51_00979</name>
</gene>
<sequence length="124" mass="13335">MRPGQNLRASIPNPFDSPSPSAHSPARSPMSATSNDERNAKTGHVGGARLAPIRAMRASVTRVSRRPDSITREPSSESINVFADPTTMSTHDPRATTFSDMMGQAGLERVHKGKPYVPGTTPRI</sequence>